<keyword evidence="3" id="KW-1185">Reference proteome</keyword>
<dbReference type="HOGENOM" id="CLU_032377_0_0_10"/>
<dbReference type="PANTHER" id="PTHR12526">
    <property type="entry name" value="GLYCOSYLTRANSFERASE"/>
    <property type="match status" value="1"/>
</dbReference>
<dbReference type="SUPFAM" id="SSF53756">
    <property type="entry name" value="UDP-Glycosyltransferase/glycogen phosphorylase"/>
    <property type="match status" value="1"/>
</dbReference>
<dbReference type="EMBL" id="CP002455">
    <property type="protein sequence ID" value="ADX68108.1"/>
    <property type="molecule type" value="Genomic_DNA"/>
</dbReference>
<dbReference type="InterPro" id="IPR028098">
    <property type="entry name" value="Glyco_trans_4-like_N"/>
</dbReference>
<keyword evidence="2" id="KW-0808">Transferase</keyword>
<dbReference type="RefSeq" id="WP_013598497.1">
    <property type="nucleotide sequence ID" value="NC_015144.1"/>
</dbReference>
<dbReference type="CDD" id="cd03794">
    <property type="entry name" value="GT4_WbuB-like"/>
    <property type="match status" value="1"/>
</dbReference>
<feature type="domain" description="Glycosyltransferase subfamily 4-like N-terminal" evidence="1">
    <location>
        <begin position="106"/>
        <end position="232"/>
    </location>
</feature>
<dbReference type="Proteomes" id="UP000008641">
    <property type="component" value="Chromosome"/>
</dbReference>
<dbReference type="GO" id="GO:0016757">
    <property type="term" value="F:glycosyltransferase activity"/>
    <property type="evidence" value="ECO:0007669"/>
    <property type="project" value="UniProtKB-ARBA"/>
</dbReference>
<dbReference type="OrthoDB" id="9794575at2"/>
<dbReference type="Pfam" id="PF13439">
    <property type="entry name" value="Glyco_transf_4"/>
    <property type="match status" value="1"/>
</dbReference>
<protein>
    <submittedName>
        <fullName evidence="2">TPR/glycosyl transferase domain protein</fullName>
    </submittedName>
</protein>
<gene>
    <name evidence="2" type="ordered locus">Weevi_1407</name>
</gene>
<sequence length="438" mass="51049">MAKKVLIVSYYWPPSGGPGVQRWLKFTKYLPELGYETYVYTPKNPSYPIIDESLEREINPKVKIIHTTIWEPYQLAEKLNPKNKAYKAGHFEQKEQQSFLSKLSVFVRGNFFIPDARFFWVRPSIQFLTKYIEEEKIDILITTGPPHSMHLIGLGLKKRLDHLHWIADFRDPWTDISYHKELKLTNWAAKKHRNLEKEVIQKADVLLATSYTDGENFRQLGARKVEVITNGFEDVKQVSSKDSHFFELTYSGGLEMLRNPLVVWEALAELMKEDKSFAQNLRINFYGALAEDVLQTITENGLEKNVFVHGYVAHKTAIEAINKANILLMSNFDNPASRGIIPGKLFEYMATENPILAIGPTDSDVEKILIQTQTGKYFSYREKEKIKQFIRRLYLQWLNNPRVQLPINKTEVEKFSRKNLTKKLVYLMDNMLKNSYEQ</sequence>
<accession>F0NYB1</accession>
<dbReference type="KEGG" id="wvi:Weevi_1407"/>
<evidence type="ECO:0000259" key="1">
    <source>
        <dbReference type="Pfam" id="PF13439"/>
    </source>
</evidence>
<evidence type="ECO:0000313" key="3">
    <source>
        <dbReference type="Proteomes" id="UP000008641"/>
    </source>
</evidence>
<reference evidence="2 3" key="1">
    <citation type="journal article" date="2011" name="Stand. Genomic Sci.">
        <title>Complete genome sequence of Weeksella virosa type strain (9751).</title>
        <authorList>
            <person name="Lang E."/>
            <person name="Teshima H."/>
            <person name="Lucas S."/>
            <person name="Lapidus A."/>
            <person name="Hammon N."/>
            <person name="Deshpande S."/>
            <person name="Nolan M."/>
            <person name="Cheng J.F."/>
            <person name="Pitluck S."/>
            <person name="Liolios K."/>
            <person name="Pagani I."/>
            <person name="Mikhailova N."/>
            <person name="Ivanova N."/>
            <person name="Mavromatis K."/>
            <person name="Pati A."/>
            <person name="Tapia R."/>
            <person name="Han C."/>
            <person name="Goodwin L."/>
            <person name="Chen A."/>
            <person name="Palaniappan K."/>
            <person name="Land M."/>
            <person name="Hauser L."/>
            <person name="Chang Y.J."/>
            <person name="Jeffries C.D."/>
            <person name="Brambilla E.M."/>
            <person name="Kopitz M."/>
            <person name="Rohde M."/>
            <person name="Goker M."/>
            <person name="Tindall B.J."/>
            <person name="Detter J.C."/>
            <person name="Woyke T."/>
            <person name="Bristow J."/>
            <person name="Eisen J.A."/>
            <person name="Markowitz V."/>
            <person name="Hugenholtz P."/>
            <person name="Klenk H.P."/>
            <person name="Kyrpides N.C."/>
        </authorList>
    </citation>
    <scope>NUCLEOTIDE SEQUENCE [LARGE SCALE GENOMIC DNA]</scope>
    <source>
        <strain evidence="3">ATCC 43766 / DSM 16922 / JCM 21250 / NBRC 16016 / NCTC 11634 / CL345/78</strain>
    </source>
</reference>
<dbReference type="Gene3D" id="3.40.50.2000">
    <property type="entry name" value="Glycogen Phosphorylase B"/>
    <property type="match status" value="2"/>
</dbReference>
<dbReference type="Pfam" id="PF13692">
    <property type="entry name" value="Glyco_trans_1_4"/>
    <property type="match status" value="1"/>
</dbReference>
<proteinExistence type="predicted"/>
<dbReference type="PANTHER" id="PTHR12526:SF630">
    <property type="entry name" value="GLYCOSYLTRANSFERASE"/>
    <property type="match status" value="1"/>
</dbReference>
<reference evidence="3" key="2">
    <citation type="journal article" date="2011" name="Stand. Genomic Sci.">
        <title>Complete genome sequence of Weeksella virosa type strain (9751T).</title>
        <authorList>
            <person name="Lang E."/>
            <person name="Teshima H."/>
            <person name="Lucas S."/>
            <person name="Lapidus A."/>
            <person name="Hammon N."/>
            <person name="Deshpande S."/>
            <person name="Nolan M."/>
            <person name="Cheng J."/>
            <person name="Pitluck S."/>
            <person name="Liolios K."/>
            <person name="Pagani I."/>
            <person name="Mikhailova N."/>
            <person name="Ivanova N."/>
            <person name="Mavromatis K."/>
            <person name="Pati A."/>
            <person name="Tapia R."/>
            <person name="Han C."/>
            <person name="Goodwin L."/>
            <person name="Chen A."/>
            <person name="Palaniappan K."/>
            <person name="Land M."/>
            <person name="Hauser L."/>
            <person name="Chang Y."/>
            <person name="Jeffries C."/>
            <person name="Brambilla E."/>
            <person name="Kopitz M."/>
            <person name="Rohde M."/>
            <person name="Goker M."/>
            <person name="Tindall B."/>
            <person name="Detter J."/>
            <person name="Woyke T."/>
            <person name="Bristow J."/>
            <person name="Eisen J."/>
            <person name="Markowitz V."/>
            <person name="Hugenholtz P."/>
            <person name="Klenk H."/>
            <person name="Kyrpides N."/>
        </authorList>
    </citation>
    <scope>NUCLEOTIDE SEQUENCE [LARGE SCALE GENOMIC DNA]</scope>
    <source>
        <strain evidence="3">ATCC 43766 / DSM 16922 / JCM 21250 / NBRC 16016 / NCTC 11634 / CL345/78</strain>
    </source>
</reference>
<organism evidence="2 3">
    <name type="scientific">Weeksella virosa (strain ATCC 43766 / DSM 16922 / JCM 21250 / CCUG 30538 / CDC 9751 / IAM 14551 / NBRC 16016 / NCTC 11634 / CL345/78)</name>
    <dbReference type="NCBI Taxonomy" id="865938"/>
    <lineage>
        <taxon>Bacteria</taxon>
        <taxon>Pseudomonadati</taxon>
        <taxon>Bacteroidota</taxon>
        <taxon>Flavobacteriia</taxon>
        <taxon>Flavobacteriales</taxon>
        <taxon>Weeksellaceae</taxon>
        <taxon>Weeksella</taxon>
    </lineage>
</organism>
<dbReference type="AlphaFoldDB" id="F0NYB1"/>
<dbReference type="STRING" id="865938.Weevi_1407"/>
<dbReference type="eggNOG" id="COG0438">
    <property type="taxonomic scope" value="Bacteria"/>
</dbReference>
<name>F0NYB1_WEEVC</name>
<evidence type="ECO:0000313" key="2">
    <source>
        <dbReference type="EMBL" id="ADX68108.1"/>
    </source>
</evidence>